<sequence>MAHTVQDHQRALPQAAVSPSSHAKRLPVLDTLLCGVFAGAVAKTVIAPLHRTKIIFLVSSQNSLLRKPSDSYIVRT</sequence>
<evidence type="ECO:0000313" key="7">
    <source>
        <dbReference type="Proteomes" id="UP000193380"/>
    </source>
</evidence>
<dbReference type="GO" id="GO:0016020">
    <property type="term" value="C:membrane"/>
    <property type="evidence" value="ECO:0007669"/>
    <property type="project" value="UniProtKB-SubCell"/>
</dbReference>
<comment type="subcellular location">
    <subcellularLocation>
        <location evidence="1">Membrane</location>
        <topology evidence="1">Multi-pass membrane protein</topology>
    </subcellularLocation>
</comment>
<dbReference type="AlphaFoldDB" id="A0A060X4U8"/>
<dbReference type="Proteomes" id="UP000193380">
    <property type="component" value="Unassembled WGS sequence"/>
</dbReference>
<accession>A0A060X4U8</accession>
<dbReference type="PaxDb" id="8022-A0A060X4U8"/>
<protein>
    <recommendedName>
        <fullName evidence="8">ADP/ATP translocase</fullName>
    </recommendedName>
</protein>
<feature type="region of interest" description="Disordered" evidence="5">
    <location>
        <begin position="1"/>
        <end position="22"/>
    </location>
</feature>
<dbReference type="SUPFAM" id="SSF103506">
    <property type="entry name" value="Mitochondrial carrier"/>
    <property type="match status" value="1"/>
</dbReference>
<comment type="similarity">
    <text evidence="2">Belongs to the mitochondrial carrier (TC 2.A.29) family.</text>
</comment>
<organism evidence="6 7">
    <name type="scientific">Oncorhynchus mykiss</name>
    <name type="common">Rainbow trout</name>
    <name type="synonym">Salmo gairdneri</name>
    <dbReference type="NCBI Taxonomy" id="8022"/>
    <lineage>
        <taxon>Eukaryota</taxon>
        <taxon>Metazoa</taxon>
        <taxon>Chordata</taxon>
        <taxon>Craniata</taxon>
        <taxon>Vertebrata</taxon>
        <taxon>Euteleostomi</taxon>
        <taxon>Actinopterygii</taxon>
        <taxon>Neopterygii</taxon>
        <taxon>Teleostei</taxon>
        <taxon>Protacanthopterygii</taxon>
        <taxon>Salmoniformes</taxon>
        <taxon>Salmonidae</taxon>
        <taxon>Salmoninae</taxon>
        <taxon>Oncorhynchus</taxon>
    </lineage>
</organism>
<evidence type="ECO:0008006" key="8">
    <source>
        <dbReference type="Google" id="ProtNLM"/>
    </source>
</evidence>
<evidence type="ECO:0000256" key="4">
    <source>
        <dbReference type="ARBA" id="ARBA00023136"/>
    </source>
</evidence>
<reference evidence="6" key="1">
    <citation type="journal article" date="2014" name="Nat. Commun.">
        <title>The rainbow trout genome provides novel insights into evolution after whole-genome duplication in vertebrates.</title>
        <authorList>
            <person name="Berthelot C."/>
            <person name="Brunet F."/>
            <person name="Chalopin D."/>
            <person name="Juanchich A."/>
            <person name="Bernard M."/>
            <person name="Noel B."/>
            <person name="Bento P."/>
            <person name="Da Silva C."/>
            <person name="Labadie K."/>
            <person name="Alberti A."/>
            <person name="Aury J.M."/>
            <person name="Louis A."/>
            <person name="Dehais P."/>
            <person name="Bardou P."/>
            <person name="Montfort J."/>
            <person name="Klopp C."/>
            <person name="Cabau C."/>
            <person name="Gaspin C."/>
            <person name="Thorgaard G.H."/>
            <person name="Boussaha M."/>
            <person name="Quillet E."/>
            <person name="Guyomard R."/>
            <person name="Galiana D."/>
            <person name="Bobe J."/>
            <person name="Volff J.N."/>
            <person name="Genet C."/>
            <person name="Wincker P."/>
            <person name="Jaillon O."/>
            <person name="Roest Crollius H."/>
            <person name="Guiguen Y."/>
        </authorList>
    </citation>
    <scope>NUCLEOTIDE SEQUENCE [LARGE SCALE GENOMIC DNA]</scope>
</reference>
<feature type="compositionally biased region" description="Basic and acidic residues" evidence="5">
    <location>
        <begin position="1"/>
        <end position="10"/>
    </location>
</feature>
<dbReference type="EMBL" id="FR904977">
    <property type="protein sequence ID" value="CDQ74496.1"/>
    <property type="molecule type" value="Genomic_DNA"/>
</dbReference>
<dbReference type="InterPro" id="IPR018108">
    <property type="entry name" value="MCP_transmembrane"/>
</dbReference>
<dbReference type="Gene3D" id="1.50.40.10">
    <property type="entry name" value="Mitochondrial carrier domain"/>
    <property type="match status" value="1"/>
</dbReference>
<dbReference type="InterPro" id="IPR023395">
    <property type="entry name" value="MCP_dom_sf"/>
</dbReference>
<evidence type="ECO:0000256" key="5">
    <source>
        <dbReference type="SAM" id="MobiDB-lite"/>
    </source>
</evidence>
<evidence type="ECO:0000256" key="2">
    <source>
        <dbReference type="ARBA" id="ARBA00006375"/>
    </source>
</evidence>
<evidence type="ECO:0000313" key="6">
    <source>
        <dbReference type="EMBL" id="CDQ74496.1"/>
    </source>
</evidence>
<dbReference type="STRING" id="8022.A0A060X4U8"/>
<evidence type="ECO:0000256" key="1">
    <source>
        <dbReference type="ARBA" id="ARBA00004141"/>
    </source>
</evidence>
<name>A0A060X4U8_ONCMY</name>
<gene>
    <name evidence="6" type="ORF">GSONMT00020876001</name>
</gene>
<keyword evidence="3" id="KW-0812">Transmembrane</keyword>
<keyword evidence="4" id="KW-0472">Membrane</keyword>
<dbReference type="Pfam" id="PF00153">
    <property type="entry name" value="Mito_carr"/>
    <property type="match status" value="1"/>
</dbReference>
<evidence type="ECO:0000256" key="3">
    <source>
        <dbReference type="ARBA" id="ARBA00022692"/>
    </source>
</evidence>
<proteinExistence type="inferred from homology"/>
<reference evidence="6" key="2">
    <citation type="submission" date="2014-03" db="EMBL/GenBank/DDBJ databases">
        <authorList>
            <person name="Genoscope - CEA"/>
        </authorList>
    </citation>
    <scope>NUCLEOTIDE SEQUENCE</scope>
</reference>